<proteinExistence type="predicted"/>
<sequence length="106" mass="12252">MLITVDDIVDYKGTLTIQNLSTKAKFVFCRWYCTMQKMIGLDTLGGQINWLHIVSSLVIWFVVGPAYLWYRVKCVREGGSTIKALLLILVPLYLWLFVLNFYIAVQ</sequence>
<evidence type="ECO:0000313" key="3">
    <source>
        <dbReference type="Proteomes" id="UP000177954"/>
    </source>
</evidence>
<name>A0A1G2H3C8_9BACT</name>
<dbReference type="EMBL" id="MHNZ01000016">
    <property type="protein sequence ID" value="OGZ56468.1"/>
    <property type="molecule type" value="Genomic_DNA"/>
</dbReference>
<evidence type="ECO:0000313" key="2">
    <source>
        <dbReference type="EMBL" id="OGZ56468.1"/>
    </source>
</evidence>
<feature type="transmembrane region" description="Helical" evidence="1">
    <location>
        <begin position="50"/>
        <end position="70"/>
    </location>
</feature>
<organism evidence="2 3">
    <name type="scientific">Candidatus Ryanbacteria bacterium RIFCSPLOWO2_02_FULL_47_14</name>
    <dbReference type="NCBI Taxonomy" id="1802129"/>
    <lineage>
        <taxon>Bacteria</taxon>
        <taxon>Candidatus Ryaniibacteriota</taxon>
    </lineage>
</organism>
<keyword evidence="1" id="KW-0472">Membrane</keyword>
<dbReference type="AlphaFoldDB" id="A0A1G2H3C8"/>
<keyword evidence="1" id="KW-1133">Transmembrane helix</keyword>
<reference evidence="2 3" key="1">
    <citation type="journal article" date="2016" name="Nat. Commun.">
        <title>Thousands of microbial genomes shed light on interconnected biogeochemical processes in an aquifer system.</title>
        <authorList>
            <person name="Anantharaman K."/>
            <person name="Brown C.T."/>
            <person name="Hug L.A."/>
            <person name="Sharon I."/>
            <person name="Castelle C.J."/>
            <person name="Probst A.J."/>
            <person name="Thomas B.C."/>
            <person name="Singh A."/>
            <person name="Wilkins M.J."/>
            <person name="Karaoz U."/>
            <person name="Brodie E.L."/>
            <person name="Williams K.H."/>
            <person name="Hubbard S.S."/>
            <person name="Banfield J.F."/>
        </authorList>
    </citation>
    <scope>NUCLEOTIDE SEQUENCE [LARGE SCALE GENOMIC DNA]</scope>
</reference>
<comment type="caution">
    <text evidence="2">The sequence shown here is derived from an EMBL/GenBank/DDBJ whole genome shotgun (WGS) entry which is preliminary data.</text>
</comment>
<gene>
    <name evidence="2" type="ORF">A3J04_00550</name>
</gene>
<evidence type="ECO:0000256" key="1">
    <source>
        <dbReference type="SAM" id="Phobius"/>
    </source>
</evidence>
<dbReference type="Proteomes" id="UP000177954">
    <property type="component" value="Unassembled WGS sequence"/>
</dbReference>
<accession>A0A1G2H3C8</accession>
<feature type="transmembrane region" description="Helical" evidence="1">
    <location>
        <begin position="82"/>
        <end position="105"/>
    </location>
</feature>
<dbReference type="STRING" id="1802129.A3J04_00550"/>
<protein>
    <submittedName>
        <fullName evidence="2">Uncharacterized protein</fullName>
    </submittedName>
</protein>
<keyword evidence="1" id="KW-0812">Transmembrane</keyword>